<feature type="compositionally biased region" description="Pro residues" evidence="1">
    <location>
        <begin position="108"/>
        <end position="118"/>
    </location>
</feature>
<dbReference type="AlphaFoldDB" id="A0A0D0CKB1"/>
<dbReference type="EMBL" id="KN834805">
    <property type="protein sequence ID" value="KIK55483.1"/>
    <property type="molecule type" value="Genomic_DNA"/>
</dbReference>
<organism evidence="2 3">
    <name type="scientific">Collybiopsis luxurians FD-317 M1</name>
    <dbReference type="NCBI Taxonomy" id="944289"/>
    <lineage>
        <taxon>Eukaryota</taxon>
        <taxon>Fungi</taxon>
        <taxon>Dikarya</taxon>
        <taxon>Basidiomycota</taxon>
        <taxon>Agaricomycotina</taxon>
        <taxon>Agaricomycetes</taxon>
        <taxon>Agaricomycetidae</taxon>
        <taxon>Agaricales</taxon>
        <taxon>Marasmiineae</taxon>
        <taxon>Omphalotaceae</taxon>
        <taxon>Collybiopsis</taxon>
        <taxon>Collybiopsis luxurians</taxon>
    </lineage>
</organism>
<dbReference type="SUPFAM" id="SSF51322">
    <property type="entry name" value="Cyanovirin-N"/>
    <property type="match status" value="1"/>
</dbReference>
<gene>
    <name evidence="2" type="ORF">GYMLUDRAFT_835910</name>
</gene>
<dbReference type="Proteomes" id="UP000053593">
    <property type="component" value="Unassembled WGS sequence"/>
</dbReference>
<dbReference type="InterPro" id="IPR036673">
    <property type="entry name" value="Cyanovirin-N_sf"/>
</dbReference>
<sequence>MPFDRTYQNPHLVNSYLTIKYANKNLVLDLDTCLSIANGRLVWGGRGGISALRNQSLSGSDLSGEVEYRGKWVPVQLDLSTNIQVKNNRLQYIATPTRASTPVNRPSPAAPAPAPAPV</sequence>
<keyword evidence="3" id="KW-1185">Reference proteome</keyword>
<dbReference type="HOGENOM" id="CLU_159455_0_0_1"/>
<protein>
    <recommendedName>
        <fullName evidence="4">Cyanovirin-N domain-containing protein</fullName>
    </recommendedName>
</protein>
<evidence type="ECO:0008006" key="4">
    <source>
        <dbReference type="Google" id="ProtNLM"/>
    </source>
</evidence>
<accession>A0A0D0CKB1</accession>
<proteinExistence type="predicted"/>
<dbReference type="Gene3D" id="2.30.60.10">
    <property type="entry name" value="Cyanovirin-N"/>
    <property type="match status" value="1"/>
</dbReference>
<feature type="region of interest" description="Disordered" evidence="1">
    <location>
        <begin position="96"/>
        <end position="118"/>
    </location>
</feature>
<evidence type="ECO:0000256" key="1">
    <source>
        <dbReference type="SAM" id="MobiDB-lite"/>
    </source>
</evidence>
<name>A0A0D0CKB1_9AGAR</name>
<reference evidence="2 3" key="1">
    <citation type="submission" date="2014-04" db="EMBL/GenBank/DDBJ databases">
        <title>Evolutionary Origins and Diversification of the Mycorrhizal Mutualists.</title>
        <authorList>
            <consortium name="DOE Joint Genome Institute"/>
            <consortium name="Mycorrhizal Genomics Consortium"/>
            <person name="Kohler A."/>
            <person name="Kuo A."/>
            <person name="Nagy L.G."/>
            <person name="Floudas D."/>
            <person name="Copeland A."/>
            <person name="Barry K.W."/>
            <person name="Cichocki N."/>
            <person name="Veneault-Fourrey C."/>
            <person name="LaButti K."/>
            <person name="Lindquist E.A."/>
            <person name="Lipzen A."/>
            <person name="Lundell T."/>
            <person name="Morin E."/>
            <person name="Murat C."/>
            <person name="Riley R."/>
            <person name="Ohm R."/>
            <person name="Sun H."/>
            <person name="Tunlid A."/>
            <person name="Henrissat B."/>
            <person name="Grigoriev I.V."/>
            <person name="Hibbett D.S."/>
            <person name="Martin F."/>
        </authorList>
    </citation>
    <scope>NUCLEOTIDE SEQUENCE [LARGE SCALE GENOMIC DNA]</scope>
    <source>
        <strain evidence="2 3">FD-317 M1</strain>
    </source>
</reference>
<evidence type="ECO:0000313" key="2">
    <source>
        <dbReference type="EMBL" id="KIK55483.1"/>
    </source>
</evidence>
<evidence type="ECO:0000313" key="3">
    <source>
        <dbReference type="Proteomes" id="UP000053593"/>
    </source>
</evidence>